<dbReference type="STRING" id="796604.A0A2X0M103"/>
<feature type="domain" description="PCI" evidence="3">
    <location>
        <begin position="254"/>
        <end position="479"/>
    </location>
</feature>
<keyword evidence="2" id="KW-0647">Proteasome</keyword>
<dbReference type="InterPro" id="IPR000717">
    <property type="entry name" value="PCI_dom"/>
</dbReference>
<evidence type="ECO:0000313" key="6">
    <source>
        <dbReference type="Proteomes" id="UP000249464"/>
    </source>
</evidence>
<dbReference type="InterPro" id="IPR036388">
    <property type="entry name" value="WH-like_DNA-bd_sf"/>
</dbReference>
<keyword evidence="6" id="KW-1185">Reference proteome</keyword>
<comment type="similarity">
    <text evidence="1">Belongs to the proteasome subunit p55 family.</text>
</comment>
<evidence type="ECO:0000256" key="1">
    <source>
        <dbReference type="ARBA" id="ARBA00006397"/>
    </source>
</evidence>
<gene>
    <name evidence="4" type="primary">BQ5605_C129g13356</name>
    <name evidence="5" type="synonym">BQ5605_C008g05237</name>
    <name evidence="5" type="ORF">BQ5605_C008G05237</name>
    <name evidence="4" type="ORF">BQ5605_C129G13356</name>
</gene>
<name>A0A2X0M103_9BASI</name>
<dbReference type="PANTHER" id="PTHR10855">
    <property type="entry name" value="26S PROTEASOME NON-ATPASE REGULATORY SUBUNIT 12/COP9 SIGNALOSOME COMPLEX SUBUNIT 4"/>
    <property type="match status" value="1"/>
</dbReference>
<dbReference type="Pfam" id="PF18098">
    <property type="entry name" value="RPN5_C"/>
    <property type="match status" value="1"/>
</dbReference>
<reference evidence="4 6" key="1">
    <citation type="submission" date="2016-11" db="EMBL/GenBank/DDBJ databases">
        <authorList>
            <person name="Jaros S."/>
            <person name="Januszkiewicz K."/>
            <person name="Wedrychowicz H."/>
        </authorList>
    </citation>
    <scope>NUCLEOTIDE SEQUENCE [LARGE SCALE GENOMIC DNA]</scope>
</reference>
<protein>
    <submittedName>
        <fullName evidence="5">BQ5605_C008g05237 protein</fullName>
    </submittedName>
    <submittedName>
        <fullName evidence="4">BQ5605_C129g13356 protein</fullName>
    </submittedName>
</protein>
<dbReference type="InterPro" id="IPR036390">
    <property type="entry name" value="WH_DNA-bd_sf"/>
</dbReference>
<dbReference type="Proteomes" id="UP000249464">
    <property type="component" value="Unassembled WGS sequence"/>
</dbReference>
<dbReference type="Pfam" id="PF22241">
    <property type="entry name" value="PSMD12-CSN4_N"/>
    <property type="match status" value="2"/>
</dbReference>
<dbReference type="PROSITE" id="PS50250">
    <property type="entry name" value="PCI"/>
    <property type="match status" value="1"/>
</dbReference>
<dbReference type="AlphaFoldDB" id="A0A2X0M103"/>
<evidence type="ECO:0000256" key="2">
    <source>
        <dbReference type="ARBA" id="ARBA00022942"/>
    </source>
</evidence>
<dbReference type="EMBL" id="FQNC01000021">
    <property type="protein sequence ID" value="SGY27386.1"/>
    <property type="molecule type" value="Genomic_DNA"/>
</dbReference>
<dbReference type="InterPro" id="IPR040896">
    <property type="entry name" value="RPN5_C"/>
</dbReference>
<accession>A0A2X0M103</accession>
<evidence type="ECO:0000259" key="3">
    <source>
        <dbReference type="PROSITE" id="PS50250"/>
    </source>
</evidence>
<dbReference type="PANTHER" id="PTHR10855:SF1">
    <property type="entry name" value="26S PROTEASOME NON-ATPASE REGULATORY SUBUNIT 12"/>
    <property type="match status" value="1"/>
</dbReference>
<dbReference type="SMART" id="SM00088">
    <property type="entry name" value="PINT"/>
    <property type="match status" value="1"/>
</dbReference>
<dbReference type="Gene3D" id="1.10.10.10">
    <property type="entry name" value="Winged helix-like DNA-binding domain superfamily/Winged helix DNA-binding domain"/>
    <property type="match status" value="1"/>
</dbReference>
<dbReference type="InterPro" id="IPR054559">
    <property type="entry name" value="PSMD12-CSN4-like_N"/>
</dbReference>
<dbReference type="EMBL" id="FQNC01000048">
    <property type="protein sequence ID" value="SGY79857.1"/>
    <property type="molecule type" value="Genomic_DNA"/>
</dbReference>
<dbReference type="Pfam" id="PF01399">
    <property type="entry name" value="PCI"/>
    <property type="match status" value="1"/>
</dbReference>
<proteinExistence type="inferred from homology"/>
<dbReference type="FunFam" id="1.10.10.10:FF:000070">
    <property type="entry name" value="26S proteasome non-ATPase regulatory subunit 12"/>
    <property type="match status" value="1"/>
</dbReference>
<evidence type="ECO:0000313" key="4">
    <source>
        <dbReference type="EMBL" id="SGY27386.1"/>
    </source>
</evidence>
<organism evidence="4 6">
    <name type="scientific">Microbotryum silenes-dioicae</name>
    <dbReference type="NCBI Taxonomy" id="796604"/>
    <lineage>
        <taxon>Eukaryota</taxon>
        <taxon>Fungi</taxon>
        <taxon>Dikarya</taxon>
        <taxon>Basidiomycota</taxon>
        <taxon>Pucciniomycotina</taxon>
        <taxon>Microbotryomycetes</taxon>
        <taxon>Microbotryales</taxon>
        <taxon>Microbotryaceae</taxon>
        <taxon>Microbotryum</taxon>
    </lineage>
</organism>
<dbReference type="GO" id="GO:0005634">
    <property type="term" value="C:nucleus"/>
    <property type="evidence" value="ECO:0007669"/>
    <property type="project" value="UniProtKB-ARBA"/>
</dbReference>
<dbReference type="InterPro" id="IPR040134">
    <property type="entry name" value="PSMD12/CSN4"/>
</dbReference>
<evidence type="ECO:0000313" key="5">
    <source>
        <dbReference type="EMBL" id="SGY79857.1"/>
    </source>
</evidence>
<sequence>MSQAPRKQEADHTKDCDETIPVAESLASSGQVQEALDKLLTLEKLTRNSADLASTTRVLIAIISILHQHKQYDLLNTHITLLSKKHGQLRQATQKMVDEAMTYLDNLDGKPKLDLIETLRDVTEGKVSLVRVFRTCMHQSNTVNSTQIYLEVPRARVTRMLATIREKEGDVAKANELMQDLQVETFGSMERREKVDFILEQMRLLKALEDWDKLGIVAKRINVKWLTEKEHEDLKLRYYSLMILWGLNAGKYLDVCKFYRQVYETPSIQDDEAKWSAVLRNIVYFVILAPYDNEQSDLLARVFKDEKLVKVTESYDLMKCFTAPELMRWPGIEGLYGASLRQTKVFGSTGVAGVAGDIEEDSKHSQGDKRYEVLHDRIIEHVRSLDSIEAQHSTAQHSTAQHSTARLTDLKTHGWRCTKQNIRTLSKYYTRMTITRLSQLLDLTPAKTEAFLSSLVSSKTVYAKIDRPAGIVSFQAPKSGDEVLNEWSSDVGKLMGLIEKSTHLIQKVSWKHLGSDGLEKPGTDRPSGFAPRNMRCMRL</sequence>
<dbReference type="GO" id="GO:0008541">
    <property type="term" value="C:proteasome regulatory particle, lid subcomplex"/>
    <property type="evidence" value="ECO:0007669"/>
    <property type="project" value="TreeGrafter"/>
</dbReference>
<dbReference type="SUPFAM" id="SSF46785">
    <property type="entry name" value="Winged helix' DNA-binding domain"/>
    <property type="match status" value="1"/>
</dbReference>
<dbReference type="GO" id="GO:0005737">
    <property type="term" value="C:cytoplasm"/>
    <property type="evidence" value="ECO:0007669"/>
    <property type="project" value="TreeGrafter"/>
</dbReference>